<reference evidence="1" key="1">
    <citation type="submission" date="2021-06" db="EMBL/GenBank/DDBJ databases">
        <authorList>
            <person name="Hodson N. C."/>
            <person name="Mongue J. A."/>
            <person name="Jaron S. K."/>
        </authorList>
    </citation>
    <scope>NUCLEOTIDE SEQUENCE</scope>
</reference>
<feature type="non-terminal residue" evidence="1">
    <location>
        <position position="1"/>
    </location>
</feature>
<dbReference type="AlphaFoldDB" id="A0A8J2PLM1"/>
<evidence type="ECO:0000313" key="1">
    <source>
        <dbReference type="EMBL" id="CAG7828164.1"/>
    </source>
</evidence>
<accession>A0A8J2PLM1</accession>
<dbReference type="EMBL" id="CAJVCH010546352">
    <property type="protein sequence ID" value="CAG7828164.1"/>
    <property type="molecule type" value="Genomic_DNA"/>
</dbReference>
<gene>
    <name evidence="1" type="ORF">AFUS01_LOCUS38109</name>
</gene>
<dbReference type="Proteomes" id="UP000708208">
    <property type="component" value="Unassembled WGS sequence"/>
</dbReference>
<sequence>MKSNEVTLATCKDSPVVSPTNVTPFLGQPLYCT</sequence>
<protein>
    <submittedName>
        <fullName evidence="1">Uncharacterized protein</fullName>
    </submittedName>
</protein>
<name>A0A8J2PLM1_9HEXA</name>
<evidence type="ECO:0000313" key="2">
    <source>
        <dbReference type="Proteomes" id="UP000708208"/>
    </source>
</evidence>
<keyword evidence="2" id="KW-1185">Reference proteome</keyword>
<comment type="caution">
    <text evidence="1">The sequence shown here is derived from an EMBL/GenBank/DDBJ whole genome shotgun (WGS) entry which is preliminary data.</text>
</comment>
<organism evidence="1 2">
    <name type="scientific">Allacma fusca</name>
    <dbReference type="NCBI Taxonomy" id="39272"/>
    <lineage>
        <taxon>Eukaryota</taxon>
        <taxon>Metazoa</taxon>
        <taxon>Ecdysozoa</taxon>
        <taxon>Arthropoda</taxon>
        <taxon>Hexapoda</taxon>
        <taxon>Collembola</taxon>
        <taxon>Symphypleona</taxon>
        <taxon>Sminthuridae</taxon>
        <taxon>Allacma</taxon>
    </lineage>
</organism>
<proteinExistence type="predicted"/>